<keyword evidence="3" id="KW-1185">Reference proteome</keyword>
<feature type="transmembrane region" description="Helical" evidence="1">
    <location>
        <begin position="92"/>
        <end position="111"/>
    </location>
</feature>
<keyword evidence="1" id="KW-0472">Membrane</keyword>
<dbReference type="EMBL" id="BRXS01000006">
    <property type="protein sequence ID" value="GLC27374.1"/>
    <property type="molecule type" value="Genomic_DNA"/>
</dbReference>
<proteinExistence type="predicted"/>
<sequence>MSLVGFLRVTFAVTLLVLLHFTLRPLLGWRAPIDFLVIAALLAAVRLRPGVAAVVGLLLGLAADALTPSAFGSGALALSAVAFLASWLKAVFFADNLALSLLFFFGGKWTFDLLYLVAERRVRGTELAMQLMMWSPLAATVTAFAGIVLLLVLRPVLGRSSA</sequence>
<organism evidence="2 3">
    <name type="scientific">Roseisolibacter agri</name>
    <dbReference type="NCBI Taxonomy" id="2014610"/>
    <lineage>
        <taxon>Bacteria</taxon>
        <taxon>Pseudomonadati</taxon>
        <taxon>Gemmatimonadota</taxon>
        <taxon>Gemmatimonadia</taxon>
        <taxon>Gemmatimonadales</taxon>
        <taxon>Gemmatimonadaceae</taxon>
        <taxon>Roseisolibacter</taxon>
    </lineage>
</organism>
<feature type="transmembrane region" description="Helical" evidence="1">
    <location>
        <begin position="131"/>
        <end position="153"/>
    </location>
</feature>
<feature type="transmembrane region" description="Helical" evidence="1">
    <location>
        <begin position="6"/>
        <end position="23"/>
    </location>
</feature>
<accession>A0AA37VFS8</accession>
<keyword evidence="1" id="KW-0812">Transmembrane</keyword>
<feature type="transmembrane region" description="Helical" evidence="1">
    <location>
        <begin position="65"/>
        <end position="85"/>
    </location>
</feature>
<evidence type="ECO:0008006" key="4">
    <source>
        <dbReference type="Google" id="ProtNLM"/>
    </source>
</evidence>
<evidence type="ECO:0000256" key="1">
    <source>
        <dbReference type="SAM" id="Phobius"/>
    </source>
</evidence>
<dbReference type="AlphaFoldDB" id="A0AA37VFS8"/>
<evidence type="ECO:0000313" key="2">
    <source>
        <dbReference type="EMBL" id="GLC27374.1"/>
    </source>
</evidence>
<keyword evidence="1" id="KW-1133">Transmembrane helix</keyword>
<protein>
    <recommendedName>
        <fullName evidence="4">Rod shape-determining protein MreD</fullName>
    </recommendedName>
</protein>
<dbReference type="RefSeq" id="WP_284351815.1">
    <property type="nucleotide sequence ID" value="NZ_BRXS01000006.1"/>
</dbReference>
<comment type="caution">
    <text evidence="2">The sequence shown here is derived from an EMBL/GenBank/DDBJ whole genome shotgun (WGS) entry which is preliminary data.</text>
</comment>
<dbReference type="Proteomes" id="UP001161325">
    <property type="component" value="Unassembled WGS sequence"/>
</dbReference>
<feature type="transmembrane region" description="Helical" evidence="1">
    <location>
        <begin position="35"/>
        <end position="59"/>
    </location>
</feature>
<reference evidence="2" key="1">
    <citation type="submission" date="2022-08" db="EMBL/GenBank/DDBJ databases">
        <title>Draft genome sequencing of Roseisolibacter agri AW1220.</title>
        <authorList>
            <person name="Tobiishi Y."/>
            <person name="Tonouchi A."/>
        </authorList>
    </citation>
    <scope>NUCLEOTIDE SEQUENCE</scope>
    <source>
        <strain evidence="2">AW1220</strain>
    </source>
</reference>
<gene>
    <name evidence="2" type="ORF">rosag_38870</name>
</gene>
<evidence type="ECO:0000313" key="3">
    <source>
        <dbReference type="Proteomes" id="UP001161325"/>
    </source>
</evidence>
<name>A0AA37VFS8_9BACT</name>